<proteinExistence type="inferred from homology"/>
<comment type="caution">
    <text evidence="8">The sequence shown here is derived from an EMBL/GenBank/DDBJ whole genome shotgun (WGS) entry which is preliminary data.</text>
</comment>
<keyword evidence="4" id="KW-0233">DNA recombination</keyword>
<dbReference type="InterPro" id="IPR044068">
    <property type="entry name" value="CB"/>
</dbReference>
<keyword evidence="2" id="KW-0229">DNA integration</keyword>
<reference evidence="8 9" key="1">
    <citation type="journal article" date="2017" name="Antonie Van Leeuwenhoek">
        <title>Phylogenomic resolution of the bacterial genus Pantoea and its relationship with Erwinia and Tatumella.</title>
        <authorList>
            <person name="Palmer M."/>
            <person name="Steenkamp E.T."/>
            <person name="Coetzee M.P."/>
            <person name="Chan W.Y."/>
            <person name="van Zyl E."/>
            <person name="De Maayer P."/>
            <person name="Coutinho T.A."/>
            <person name="Blom J."/>
            <person name="Smits T.H."/>
            <person name="Duffy B."/>
            <person name="Venter S.N."/>
        </authorList>
    </citation>
    <scope>NUCLEOTIDE SEQUENCE [LARGE SCALE GENOMIC DNA]</scope>
    <source>
        <strain evidence="8 9">LMG 26275</strain>
    </source>
</reference>
<dbReference type="InterPro" id="IPR050090">
    <property type="entry name" value="Tyrosine_recombinase_XerCD"/>
</dbReference>
<dbReference type="InterPro" id="IPR010998">
    <property type="entry name" value="Integrase_recombinase_N"/>
</dbReference>
<dbReference type="Gene3D" id="1.10.443.10">
    <property type="entry name" value="Intergrase catalytic core"/>
    <property type="match status" value="1"/>
</dbReference>
<evidence type="ECO:0000259" key="6">
    <source>
        <dbReference type="PROSITE" id="PS51898"/>
    </source>
</evidence>
<evidence type="ECO:0000313" key="9">
    <source>
        <dbReference type="Proteomes" id="UP000193558"/>
    </source>
</evidence>
<evidence type="ECO:0000259" key="7">
    <source>
        <dbReference type="PROSITE" id="PS51900"/>
    </source>
</evidence>
<dbReference type="Proteomes" id="UP000193558">
    <property type="component" value="Unassembled WGS sequence"/>
</dbReference>
<evidence type="ECO:0000256" key="3">
    <source>
        <dbReference type="ARBA" id="ARBA00023125"/>
    </source>
</evidence>
<dbReference type="Gene3D" id="1.10.150.130">
    <property type="match status" value="1"/>
</dbReference>
<dbReference type="Pfam" id="PF02899">
    <property type="entry name" value="Phage_int_SAM_1"/>
    <property type="match status" value="1"/>
</dbReference>
<dbReference type="AlphaFoldDB" id="A0A1X1CQQ3"/>
<dbReference type="PROSITE" id="PS51898">
    <property type="entry name" value="TYR_RECOMBINASE"/>
    <property type="match status" value="1"/>
</dbReference>
<dbReference type="PANTHER" id="PTHR30349:SF64">
    <property type="entry name" value="PROPHAGE INTEGRASE INTD-RELATED"/>
    <property type="match status" value="1"/>
</dbReference>
<name>A0A1X1CQQ3_9GAMM</name>
<dbReference type="PROSITE" id="PS51900">
    <property type="entry name" value="CB"/>
    <property type="match status" value="1"/>
</dbReference>
<gene>
    <name evidence="8" type="ORF">HA51_23120</name>
</gene>
<evidence type="ECO:0000256" key="1">
    <source>
        <dbReference type="ARBA" id="ARBA00008857"/>
    </source>
</evidence>
<dbReference type="Pfam" id="PF00589">
    <property type="entry name" value="Phage_integrase"/>
    <property type="match status" value="1"/>
</dbReference>
<accession>A0A1X1CQQ3</accession>
<feature type="domain" description="Core-binding (CB)" evidence="7">
    <location>
        <begin position="36"/>
        <end position="120"/>
    </location>
</feature>
<dbReference type="InterPro" id="IPR004107">
    <property type="entry name" value="Integrase_SAM-like_N"/>
</dbReference>
<dbReference type="GO" id="GO:0006310">
    <property type="term" value="P:DNA recombination"/>
    <property type="evidence" value="ECO:0007669"/>
    <property type="project" value="UniProtKB-KW"/>
</dbReference>
<evidence type="ECO:0000256" key="4">
    <source>
        <dbReference type="ARBA" id="ARBA00023172"/>
    </source>
</evidence>
<dbReference type="CDD" id="cd00397">
    <property type="entry name" value="DNA_BRE_C"/>
    <property type="match status" value="1"/>
</dbReference>
<dbReference type="PANTHER" id="PTHR30349">
    <property type="entry name" value="PHAGE INTEGRASE-RELATED"/>
    <property type="match status" value="1"/>
</dbReference>
<dbReference type="GO" id="GO:0015074">
    <property type="term" value="P:DNA integration"/>
    <property type="evidence" value="ECO:0007669"/>
    <property type="project" value="UniProtKB-KW"/>
</dbReference>
<dbReference type="OrthoDB" id="9795573at2"/>
<evidence type="ECO:0000256" key="5">
    <source>
        <dbReference type="PROSITE-ProRule" id="PRU01248"/>
    </source>
</evidence>
<sequence>MRLVFATQDLTLANRSFEGFPLLIGADGWPVQPAQSFLWHILIESGESLSTLTWEAYGRRLYDYFAFLEANTLAWNDETPAHGLSVLSRYRDWSIGELALNPRTVNNRLALIVRFYRWAKLNNLIKVLPFGEKKTHVVPHAGLLSHVTRPGKERSKISLMLRERKRLIKLLTKDQVKVCLALDADPSHQILFHLMVRTGLRSCEARSFPLKYVFNPRLKNGLRHGQMISVALDPSDMQIKYDRPRIIDVPWSLMEDMWSYSLHQREMRNSRRDGSVTALLLTNEGRQYSKDAVVDIMKSYERKCGFYVRAHMLRHTYGTYTLLALRKTQEFEGEPLMYVRDRLGHSDVQTTMIYLHLINQLEAQSVLAYEDEIDMMFMATSINHD</sequence>
<protein>
    <submittedName>
        <fullName evidence="8">Integrase</fullName>
    </submittedName>
</protein>
<dbReference type="InterPro" id="IPR002104">
    <property type="entry name" value="Integrase_catalytic"/>
</dbReference>
<keyword evidence="3 5" id="KW-0238">DNA-binding</keyword>
<feature type="domain" description="Tyr recombinase" evidence="6">
    <location>
        <begin position="166"/>
        <end position="367"/>
    </location>
</feature>
<dbReference type="RefSeq" id="WP_084937436.1">
    <property type="nucleotide sequence ID" value="NZ_MLFR01000035.1"/>
</dbReference>
<dbReference type="InterPro" id="IPR013762">
    <property type="entry name" value="Integrase-like_cat_sf"/>
</dbReference>
<evidence type="ECO:0000256" key="2">
    <source>
        <dbReference type="ARBA" id="ARBA00022908"/>
    </source>
</evidence>
<organism evidence="8 9">
    <name type="scientific">Pantoea rwandensis</name>
    <dbReference type="NCBI Taxonomy" id="1076550"/>
    <lineage>
        <taxon>Bacteria</taxon>
        <taxon>Pseudomonadati</taxon>
        <taxon>Pseudomonadota</taxon>
        <taxon>Gammaproteobacteria</taxon>
        <taxon>Enterobacterales</taxon>
        <taxon>Erwiniaceae</taxon>
        <taxon>Pantoea</taxon>
    </lineage>
</organism>
<dbReference type="SUPFAM" id="SSF56349">
    <property type="entry name" value="DNA breaking-rejoining enzymes"/>
    <property type="match status" value="1"/>
</dbReference>
<dbReference type="InterPro" id="IPR011010">
    <property type="entry name" value="DNA_brk_join_enz"/>
</dbReference>
<evidence type="ECO:0000313" key="8">
    <source>
        <dbReference type="EMBL" id="ORM66670.1"/>
    </source>
</evidence>
<dbReference type="GO" id="GO:0003677">
    <property type="term" value="F:DNA binding"/>
    <property type="evidence" value="ECO:0007669"/>
    <property type="project" value="UniProtKB-UniRule"/>
</dbReference>
<dbReference type="EMBL" id="MLFR01000035">
    <property type="protein sequence ID" value="ORM66670.1"/>
    <property type="molecule type" value="Genomic_DNA"/>
</dbReference>
<comment type="similarity">
    <text evidence="1">Belongs to the 'phage' integrase family.</text>
</comment>